<accession>A0A7U2FHP3</accession>
<dbReference type="AlphaFoldDB" id="A0A7U2FHP3"/>
<dbReference type="KEGG" id="pno:SNOG_10405"/>
<gene>
    <name evidence="1" type="ORF">JI435_104050</name>
</gene>
<dbReference type="VEuPathDB" id="FungiDB:JI435_104050"/>
<dbReference type="RefSeq" id="XP_001800676.1">
    <property type="nucleotide sequence ID" value="XM_001800624.1"/>
</dbReference>
<keyword evidence="2" id="KW-1185">Reference proteome</keyword>
<evidence type="ECO:0000313" key="1">
    <source>
        <dbReference type="EMBL" id="QRD04434.1"/>
    </source>
</evidence>
<organism evidence="1 2">
    <name type="scientific">Phaeosphaeria nodorum (strain SN15 / ATCC MYA-4574 / FGSC 10173)</name>
    <name type="common">Glume blotch fungus</name>
    <name type="synonym">Parastagonospora nodorum</name>
    <dbReference type="NCBI Taxonomy" id="321614"/>
    <lineage>
        <taxon>Eukaryota</taxon>
        <taxon>Fungi</taxon>
        <taxon>Dikarya</taxon>
        <taxon>Ascomycota</taxon>
        <taxon>Pezizomycotina</taxon>
        <taxon>Dothideomycetes</taxon>
        <taxon>Pleosporomycetidae</taxon>
        <taxon>Pleosporales</taxon>
        <taxon>Pleosporineae</taxon>
        <taxon>Phaeosphaeriaceae</taxon>
        <taxon>Parastagonospora</taxon>
    </lineage>
</organism>
<sequence>MGESLSKLIINSLKTTIKTLCSDEANQATFNRIAEVDPEAGQRAHPCIASRLANSLDVVELQPKTTARLLKLFGANPLLSRDDM</sequence>
<protein>
    <submittedName>
        <fullName evidence="1">Uncharacterized protein</fullName>
    </submittedName>
</protein>
<dbReference type="Proteomes" id="UP000663193">
    <property type="component" value="Chromosome 17"/>
</dbReference>
<name>A0A7U2FHP3_PHANO</name>
<dbReference type="EMBL" id="CP069039">
    <property type="protein sequence ID" value="QRD04434.1"/>
    <property type="molecule type" value="Genomic_DNA"/>
</dbReference>
<evidence type="ECO:0000313" key="2">
    <source>
        <dbReference type="Proteomes" id="UP000663193"/>
    </source>
</evidence>
<proteinExistence type="predicted"/>
<reference evidence="2" key="1">
    <citation type="journal article" date="2021" name="BMC Genomics">
        <title>Chromosome-level genome assembly and manually-curated proteome of model necrotroph Parastagonospora nodorum Sn15 reveals a genome-wide trove of candidate effector homologs, and redundancy of virulence-related functions within an accessory chromosome.</title>
        <authorList>
            <person name="Bertazzoni S."/>
            <person name="Jones D.A.B."/>
            <person name="Phan H.T."/>
            <person name="Tan K.-C."/>
            <person name="Hane J.K."/>
        </authorList>
    </citation>
    <scope>NUCLEOTIDE SEQUENCE [LARGE SCALE GENOMIC DNA]</scope>
    <source>
        <strain evidence="2">SN15 / ATCC MYA-4574 / FGSC 10173)</strain>
    </source>
</reference>